<keyword evidence="3" id="KW-1185">Reference proteome</keyword>
<feature type="transmembrane region" description="Helical" evidence="1">
    <location>
        <begin position="48"/>
        <end position="68"/>
    </location>
</feature>
<keyword evidence="1" id="KW-0472">Membrane</keyword>
<dbReference type="AlphaFoldDB" id="A0A2P7SQQ2"/>
<keyword evidence="1" id="KW-1133">Transmembrane helix</keyword>
<feature type="transmembrane region" description="Helical" evidence="1">
    <location>
        <begin position="75"/>
        <end position="96"/>
    </location>
</feature>
<evidence type="ECO:0000256" key="1">
    <source>
        <dbReference type="SAM" id="Phobius"/>
    </source>
</evidence>
<dbReference type="OrthoDB" id="5195424at2"/>
<feature type="transmembrane region" description="Helical" evidence="1">
    <location>
        <begin position="142"/>
        <end position="162"/>
    </location>
</feature>
<evidence type="ECO:0000313" key="3">
    <source>
        <dbReference type="Proteomes" id="UP000241229"/>
    </source>
</evidence>
<proteinExistence type="predicted"/>
<comment type="caution">
    <text evidence="2">The sequence shown here is derived from an EMBL/GenBank/DDBJ whole genome shotgun (WGS) entry which is preliminary data.</text>
</comment>
<dbReference type="Proteomes" id="UP000241229">
    <property type="component" value="Unassembled WGS sequence"/>
</dbReference>
<gene>
    <name evidence="2" type="ORF">C7I84_04075</name>
</gene>
<accession>A0A2P7SQQ2</accession>
<reference evidence="2 3" key="1">
    <citation type="submission" date="2018-03" db="EMBL/GenBank/DDBJ databases">
        <title>The draft genome of Mesorhizobium sp. 6GN-30.</title>
        <authorList>
            <person name="Liu L."/>
            <person name="Li L."/>
            <person name="Wang T."/>
            <person name="Zhang X."/>
            <person name="Liang L."/>
        </authorList>
    </citation>
    <scope>NUCLEOTIDE SEQUENCE [LARGE SCALE GENOMIC DNA]</scope>
    <source>
        <strain evidence="2 3">6GN30</strain>
    </source>
</reference>
<sequence length="163" mass="17487">MLQLLEIVSLLLVAVAMALSLAHALELPGKMRLEKAEYLAVQPIYYPGFTIGGAAEPLGVLALLVLLFSVPLGAGFWLVAGAFAALAAAHAVYWGMTHPVNDFWLKDTRLSRAGIAFFGTGRTAEEQADWRALRAQWEWSHVIRAGLSVLSFILLAAAVSLAG</sequence>
<protein>
    <submittedName>
        <fullName evidence="2">DUF1772 domain-containing protein</fullName>
    </submittedName>
</protein>
<keyword evidence="1" id="KW-0812">Transmembrane</keyword>
<evidence type="ECO:0000313" key="2">
    <source>
        <dbReference type="EMBL" id="PSJ64824.1"/>
    </source>
</evidence>
<dbReference type="RefSeq" id="WP_106770868.1">
    <property type="nucleotide sequence ID" value="NZ_PXYK01000003.1"/>
</dbReference>
<dbReference type="EMBL" id="PXYK01000003">
    <property type="protein sequence ID" value="PSJ64824.1"/>
    <property type="molecule type" value="Genomic_DNA"/>
</dbReference>
<name>A0A2P7SQQ2_9HYPH</name>
<organism evidence="2 3">
    <name type="scientific">Kumtagia ephedrae</name>
    <dbReference type="NCBI Taxonomy" id="2116701"/>
    <lineage>
        <taxon>Bacteria</taxon>
        <taxon>Pseudomonadati</taxon>
        <taxon>Pseudomonadota</taxon>
        <taxon>Alphaproteobacteria</taxon>
        <taxon>Hyphomicrobiales</taxon>
        <taxon>Phyllobacteriaceae</taxon>
        <taxon>Kumtagia</taxon>
    </lineage>
</organism>